<feature type="compositionally biased region" description="Basic and acidic residues" evidence="1">
    <location>
        <begin position="15"/>
        <end position="40"/>
    </location>
</feature>
<feature type="domain" description="DUF4806" evidence="2">
    <location>
        <begin position="173"/>
        <end position="249"/>
    </location>
</feature>
<feature type="compositionally biased region" description="Polar residues" evidence="1">
    <location>
        <begin position="295"/>
        <end position="310"/>
    </location>
</feature>
<feature type="region of interest" description="Disordered" evidence="1">
    <location>
        <begin position="15"/>
        <end position="121"/>
    </location>
</feature>
<feature type="region of interest" description="Disordered" evidence="1">
    <location>
        <begin position="290"/>
        <end position="310"/>
    </location>
</feature>
<protein>
    <recommendedName>
        <fullName evidence="2">DUF4806 domain-containing protein</fullName>
    </recommendedName>
</protein>
<dbReference type="AlphaFoldDB" id="A0AAV9RDQ7"/>
<sequence length="310" mass="35035">MLQVTDICSGVWKCDGGEKTRRRTAPDARKLRLIRDDEMNVHSLGDSDDDSEEDQRKRTSGRPKPSPQPPAPAVPPPPSHVPSSSTVVPPPPMQMERRRPAEQQNPPASHMHTPNWRRGRCDSSTIPCTTAEIHIISLLEYIKHQQEQLVAKANYLTSRLNPTAQEMEMPIPVPFPLASMEEVESFEDWLKDPVHSQLKQSLISSLAVIGGHDTKHVTWNILAHMFHDDVGKMINWKGVNGKKSFSQMASRTLLLHSVRKNPIARCSTEHDICKHANRWFNLAANRGSSRRRCSTQEVQPAEHNTSMQHM</sequence>
<evidence type="ECO:0000256" key="1">
    <source>
        <dbReference type="SAM" id="MobiDB-lite"/>
    </source>
</evidence>
<gene>
    <name evidence="3" type="ORF">CRENBAI_011365</name>
</gene>
<evidence type="ECO:0000313" key="4">
    <source>
        <dbReference type="Proteomes" id="UP001311232"/>
    </source>
</evidence>
<reference evidence="3 4" key="1">
    <citation type="submission" date="2021-06" db="EMBL/GenBank/DDBJ databases">
        <authorList>
            <person name="Palmer J.M."/>
        </authorList>
    </citation>
    <scope>NUCLEOTIDE SEQUENCE [LARGE SCALE GENOMIC DNA]</scope>
    <source>
        <strain evidence="3 4">MEX-2019</strain>
        <tissue evidence="3">Muscle</tissue>
    </source>
</reference>
<feature type="compositionally biased region" description="Pro residues" evidence="1">
    <location>
        <begin position="64"/>
        <end position="80"/>
    </location>
</feature>
<evidence type="ECO:0000313" key="3">
    <source>
        <dbReference type="EMBL" id="KAK5606985.1"/>
    </source>
</evidence>
<accession>A0AAV9RDQ7</accession>
<dbReference type="Proteomes" id="UP001311232">
    <property type="component" value="Unassembled WGS sequence"/>
</dbReference>
<dbReference type="InterPro" id="IPR032071">
    <property type="entry name" value="DUF4806"/>
</dbReference>
<dbReference type="EMBL" id="JAHHUM010002039">
    <property type="protein sequence ID" value="KAK5606985.1"/>
    <property type="molecule type" value="Genomic_DNA"/>
</dbReference>
<proteinExistence type="predicted"/>
<dbReference type="Pfam" id="PF16064">
    <property type="entry name" value="DUF4806"/>
    <property type="match status" value="1"/>
</dbReference>
<evidence type="ECO:0000259" key="2">
    <source>
        <dbReference type="Pfam" id="PF16064"/>
    </source>
</evidence>
<organism evidence="3 4">
    <name type="scientific">Crenichthys baileyi</name>
    <name type="common">White River springfish</name>
    <dbReference type="NCBI Taxonomy" id="28760"/>
    <lineage>
        <taxon>Eukaryota</taxon>
        <taxon>Metazoa</taxon>
        <taxon>Chordata</taxon>
        <taxon>Craniata</taxon>
        <taxon>Vertebrata</taxon>
        <taxon>Euteleostomi</taxon>
        <taxon>Actinopterygii</taxon>
        <taxon>Neopterygii</taxon>
        <taxon>Teleostei</taxon>
        <taxon>Neoteleostei</taxon>
        <taxon>Acanthomorphata</taxon>
        <taxon>Ovalentaria</taxon>
        <taxon>Atherinomorphae</taxon>
        <taxon>Cyprinodontiformes</taxon>
        <taxon>Goodeidae</taxon>
        <taxon>Crenichthys</taxon>
    </lineage>
</organism>
<comment type="caution">
    <text evidence="3">The sequence shown here is derived from an EMBL/GenBank/DDBJ whole genome shotgun (WGS) entry which is preliminary data.</text>
</comment>
<dbReference type="PANTHER" id="PTHR34153:SF2">
    <property type="entry name" value="SI:CH211-262H13.3-RELATED"/>
    <property type="match status" value="1"/>
</dbReference>
<keyword evidence="4" id="KW-1185">Reference proteome</keyword>
<dbReference type="PANTHER" id="PTHR34153">
    <property type="entry name" value="SI:CH211-262H13.3-RELATED-RELATED"/>
    <property type="match status" value="1"/>
</dbReference>
<name>A0AAV9RDQ7_9TELE</name>